<name>A0A9Y1BMY6_9ARCH</name>
<dbReference type="Proteomes" id="UP001201020">
    <property type="component" value="Chromosome"/>
</dbReference>
<reference evidence="1" key="1">
    <citation type="journal article" date="2022" name="Nat. Microbiol.">
        <title>Unique mobile elements and scalable gene flow at the prokaryote-eukaryote boundary revealed by circularized Asgard archaea genomes.</title>
        <authorList>
            <person name="Wu F."/>
            <person name="Speth D.R."/>
            <person name="Philosof A."/>
            <person name="Cremiere A."/>
            <person name="Narayanan A."/>
            <person name="Barco R.A."/>
            <person name="Connon S.A."/>
            <person name="Amend J.P."/>
            <person name="Antoshechkin I.A."/>
            <person name="Orphan V.J."/>
        </authorList>
    </citation>
    <scope>NUCLEOTIDE SEQUENCE</scope>
    <source>
        <strain evidence="1">PM71</strain>
    </source>
</reference>
<dbReference type="EMBL" id="CP084166">
    <property type="protein sequence ID" value="UJG42016.1"/>
    <property type="molecule type" value="Genomic_DNA"/>
</dbReference>
<gene>
    <name evidence="1" type="ORF">K9W45_06000</name>
</gene>
<organism evidence="1">
    <name type="scientific">Candidatus Heimdallarchaeum aukensis</name>
    <dbReference type="NCBI Taxonomy" id="2876573"/>
    <lineage>
        <taxon>Archaea</taxon>
        <taxon>Promethearchaeati</taxon>
        <taxon>Candidatus Heimdallarchaeota</taxon>
        <taxon>Candidatus Heimdallarchaeia (ex Rinke et al. 2021) (nom. nud.)</taxon>
        <taxon>Candidatus Heimdallarchaeales</taxon>
        <taxon>Candidatus Heimdallarchaeaceae</taxon>
        <taxon>Candidatus Heimdallarchaeum</taxon>
    </lineage>
</organism>
<dbReference type="AlphaFoldDB" id="A0A9Y1BMY6"/>
<accession>A0A9Y1BMY6</accession>
<protein>
    <submittedName>
        <fullName evidence="1">Uncharacterized protein</fullName>
    </submittedName>
</protein>
<evidence type="ECO:0000313" key="1">
    <source>
        <dbReference type="EMBL" id="UJG42016.1"/>
    </source>
</evidence>
<proteinExistence type="predicted"/>
<sequence length="52" mass="6213">MARVECPKCKSLNVKEVEDKSKVIAYFNHVPVYKKKLVCKDCTYEWYPDEKE</sequence>